<dbReference type="Gene3D" id="1.10.10.10">
    <property type="entry name" value="Winged helix-like DNA-binding domain superfamily/Winged helix DNA-binding domain"/>
    <property type="match status" value="1"/>
</dbReference>
<gene>
    <name evidence="5" type="ORF">GTS_54190</name>
</gene>
<dbReference type="InterPro" id="IPR036388">
    <property type="entry name" value="WH-like_DNA-bd_sf"/>
</dbReference>
<protein>
    <submittedName>
        <fullName evidence="5">Transcriptional regulator</fullName>
    </submittedName>
</protein>
<evidence type="ECO:0000256" key="3">
    <source>
        <dbReference type="ARBA" id="ARBA00023163"/>
    </source>
</evidence>
<dbReference type="GO" id="GO:0003677">
    <property type="term" value="F:DNA binding"/>
    <property type="evidence" value="ECO:0007669"/>
    <property type="project" value="UniProtKB-KW"/>
</dbReference>
<dbReference type="PANTHER" id="PTHR43132:SF8">
    <property type="entry name" value="HTH-TYPE TRANSCRIPTIONAL REGULATOR KMTR"/>
    <property type="match status" value="1"/>
</dbReference>
<dbReference type="GO" id="GO:0003700">
    <property type="term" value="F:DNA-binding transcription factor activity"/>
    <property type="evidence" value="ECO:0007669"/>
    <property type="project" value="InterPro"/>
</dbReference>
<evidence type="ECO:0000256" key="1">
    <source>
        <dbReference type="ARBA" id="ARBA00023015"/>
    </source>
</evidence>
<dbReference type="InterPro" id="IPR001845">
    <property type="entry name" value="HTH_ArsR_DNA-bd_dom"/>
</dbReference>
<evidence type="ECO:0000259" key="4">
    <source>
        <dbReference type="PROSITE" id="PS50987"/>
    </source>
</evidence>
<keyword evidence="2" id="KW-0238">DNA-binding</keyword>
<dbReference type="Proteomes" id="UP000298860">
    <property type="component" value="Unassembled WGS sequence"/>
</dbReference>
<evidence type="ECO:0000313" key="6">
    <source>
        <dbReference type="Proteomes" id="UP000298860"/>
    </source>
</evidence>
<dbReference type="AlphaFoldDB" id="A0A4D4JHB9"/>
<comment type="caution">
    <text evidence="5">The sequence shown here is derived from an EMBL/GenBank/DDBJ whole genome shotgun (WGS) entry which is preliminary data.</text>
</comment>
<feature type="domain" description="HTH arsR-type" evidence="4">
    <location>
        <begin position="14"/>
        <end position="108"/>
    </location>
</feature>
<dbReference type="InterPro" id="IPR051011">
    <property type="entry name" value="Metal_resp_trans_reg"/>
</dbReference>
<dbReference type="SMART" id="SM00418">
    <property type="entry name" value="HTH_ARSR"/>
    <property type="match status" value="1"/>
</dbReference>
<keyword evidence="1" id="KW-0805">Transcription regulation</keyword>
<proteinExistence type="predicted"/>
<sequence length="120" mass="12929">MAPPDPPQPPSVGPQPEVLQDAAATFGMLAAPVRLHILWLLGTGERDVGTLAAEVGQSVATVSHHLSKLKLAGLVRARRAGKHQIYLADNPHVIEIVQLTVAHHHDRRDVTSPRRRSQGA</sequence>
<dbReference type="EMBL" id="BJFL01000056">
    <property type="protein sequence ID" value="GDY33786.1"/>
    <property type="molecule type" value="Genomic_DNA"/>
</dbReference>
<keyword evidence="3" id="KW-0804">Transcription</keyword>
<dbReference type="PRINTS" id="PR00778">
    <property type="entry name" value="HTHARSR"/>
</dbReference>
<name>A0A4D4JHB9_9PSEU</name>
<evidence type="ECO:0000313" key="5">
    <source>
        <dbReference type="EMBL" id="GDY33786.1"/>
    </source>
</evidence>
<dbReference type="CDD" id="cd00090">
    <property type="entry name" value="HTH_ARSR"/>
    <property type="match status" value="1"/>
</dbReference>
<evidence type="ECO:0000256" key="2">
    <source>
        <dbReference type="ARBA" id="ARBA00023125"/>
    </source>
</evidence>
<dbReference type="PANTHER" id="PTHR43132">
    <property type="entry name" value="ARSENICAL RESISTANCE OPERON REPRESSOR ARSR-RELATED"/>
    <property type="match status" value="1"/>
</dbReference>
<dbReference type="SUPFAM" id="SSF46785">
    <property type="entry name" value="Winged helix' DNA-binding domain"/>
    <property type="match status" value="1"/>
</dbReference>
<reference evidence="6" key="1">
    <citation type="submission" date="2019-04" db="EMBL/GenBank/DDBJ databases">
        <title>Draft genome sequence of Pseudonocardiaceae bacterium SL3-2-4.</title>
        <authorList>
            <person name="Ningsih F."/>
            <person name="Yokota A."/>
            <person name="Sakai Y."/>
            <person name="Nanatani K."/>
            <person name="Yabe S."/>
            <person name="Oetari A."/>
            <person name="Sjamsuridzal W."/>
        </authorList>
    </citation>
    <scope>NUCLEOTIDE SEQUENCE [LARGE SCALE GENOMIC DNA]</scope>
    <source>
        <strain evidence="6">SL3-2-4</strain>
    </source>
</reference>
<dbReference type="Pfam" id="PF01022">
    <property type="entry name" value="HTH_5"/>
    <property type="match status" value="1"/>
</dbReference>
<accession>A0A4D4JHB9</accession>
<dbReference type="PROSITE" id="PS50987">
    <property type="entry name" value="HTH_ARSR_2"/>
    <property type="match status" value="1"/>
</dbReference>
<dbReference type="InterPro" id="IPR036390">
    <property type="entry name" value="WH_DNA-bd_sf"/>
</dbReference>
<dbReference type="InterPro" id="IPR011991">
    <property type="entry name" value="ArsR-like_HTH"/>
</dbReference>
<keyword evidence="6" id="KW-1185">Reference proteome</keyword>
<organism evidence="5 6">
    <name type="scientific">Gandjariella thermophila</name>
    <dbReference type="NCBI Taxonomy" id="1931992"/>
    <lineage>
        <taxon>Bacteria</taxon>
        <taxon>Bacillati</taxon>
        <taxon>Actinomycetota</taxon>
        <taxon>Actinomycetes</taxon>
        <taxon>Pseudonocardiales</taxon>
        <taxon>Pseudonocardiaceae</taxon>
        <taxon>Gandjariella</taxon>
    </lineage>
</organism>
<dbReference type="NCBIfam" id="NF033788">
    <property type="entry name" value="HTH_metalloreg"/>
    <property type="match status" value="1"/>
</dbReference>